<organism evidence="2">
    <name type="scientific">Triatoma infestans</name>
    <name type="common">Assassin bug</name>
    <dbReference type="NCBI Taxonomy" id="30076"/>
    <lineage>
        <taxon>Eukaryota</taxon>
        <taxon>Metazoa</taxon>
        <taxon>Ecdysozoa</taxon>
        <taxon>Arthropoda</taxon>
        <taxon>Hexapoda</taxon>
        <taxon>Insecta</taxon>
        <taxon>Pterygota</taxon>
        <taxon>Neoptera</taxon>
        <taxon>Paraneoptera</taxon>
        <taxon>Hemiptera</taxon>
        <taxon>Heteroptera</taxon>
        <taxon>Panheteroptera</taxon>
        <taxon>Cimicomorpha</taxon>
        <taxon>Reduviidae</taxon>
        <taxon>Triatominae</taxon>
        <taxon>Triatoma</taxon>
    </lineage>
</organism>
<dbReference type="EMBL" id="GEMB01003374">
    <property type="protein sequence ID" value="JAR99840.1"/>
    <property type="molecule type" value="Transcribed_RNA"/>
</dbReference>
<dbReference type="EC" id="3.6.3.12" evidence="2"/>
<evidence type="ECO:0000313" key="2">
    <source>
        <dbReference type="EMBL" id="JAR99840.1"/>
    </source>
</evidence>
<keyword evidence="2" id="KW-0378">Hydrolase</keyword>
<reference evidence="2" key="2">
    <citation type="journal article" date="2017" name="J. Med. Entomol.">
        <title>Transcriptome Analysis of the Triatoma infestans (Hemiptera: Reduviidae) Integument.</title>
        <authorList>
            <person name="Calderon-Fernandez G.M."/>
            <person name="Moriconi D.E."/>
            <person name="Dulbecco A.B."/>
            <person name="Juarez M.P."/>
        </authorList>
    </citation>
    <scope>NUCLEOTIDE SEQUENCE</scope>
    <source>
        <strain evidence="2">Int1</strain>
        <tissue evidence="2">Integument</tissue>
    </source>
</reference>
<dbReference type="EC" id="3.6.1.15" evidence="2"/>
<sequence length="47" mass="5155">MSADAHGRTDSYRVATVAAINDDNRTADGKAKSRRKPPVKKAKEKEI</sequence>
<dbReference type="GO" id="GO:0017111">
    <property type="term" value="F:ribonucleoside triphosphate phosphatase activity"/>
    <property type="evidence" value="ECO:0007669"/>
    <property type="project" value="UniProtKB-EC"/>
</dbReference>
<protein>
    <submittedName>
        <fullName evidence="2">Sodium potassium-transporting atpase subunit alpha isoform x1</fullName>
        <ecNumber evidence="2">3.6.1.15</ecNumber>
        <ecNumber evidence="2">3.6.1.3</ecNumber>
        <ecNumber evidence="2">3.6.3.12</ecNumber>
        <ecNumber evidence="2">3.6.3.9</ecNumber>
    </submittedName>
</protein>
<dbReference type="AlphaFoldDB" id="A0A161MAF9"/>
<feature type="region of interest" description="Disordered" evidence="1">
    <location>
        <begin position="21"/>
        <end position="47"/>
    </location>
</feature>
<proteinExistence type="predicted"/>
<reference evidence="2" key="1">
    <citation type="submission" date="2016-04" db="EMBL/GenBank/DDBJ databases">
        <authorList>
            <person name="Calderon-Fernandez G.M.Sr."/>
        </authorList>
    </citation>
    <scope>NUCLEOTIDE SEQUENCE</scope>
    <source>
        <strain evidence="2">Int1</strain>
        <tissue evidence="2">Integument</tissue>
    </source>
</reference>
<name>A0A161MAF9_TRIIF</name>
<accession>A0A161MAF9</accession>
<feature type="compositionally biased region" description="Basic and acidic residues" evidence="1">
    <location>
        <begin position="22"/>
        <end position="31"/>
    </location>
</feature>
<dbReference type="EC" id="3.6.3.9" evidence="2"/>
<dbReference type="EC" id="3.6.1.3" evidence="2"/>
<evidence type="ECO:0000256" key="1">
    <source>
        <dbReference type="SAM" id="MobiDB-lite"/>
    </source>
</evidence>